<comment type="caution">
    <text evidence="2">Lacks conserved residue(s) required for the propagation of feature annotation.</text>
</comment>
<accession>A0A7R9DAC9</accession>
<feature type="domain" description="Peptidase M12A" evidence="4">
    <location>
        <begin position="143"/>
        <end position="206"/>
    </location>
</feature>
<sequence length="206" mass="23395">MWLLMLLELGTIWIFLSATLATSYLPISEFPNKLPISSLGYFNKVLVDPLVDRKSQQDLIILSKPVRGYSKESRPISTSSKFLMQHGASEVSSHVTGENLILELVERPSSRMKRSYLNRNYEDGPFFEGDIILPDHQHPDQKNIVKDPSLIWPNGQVPYQFDSGFTNDQKTTIENALTSLMKETCVRFVKRTNQANYVNVKNSGQG</sequence>
<dbReference type="GO" id="GO:0004222">
    <property type="term" value="F:metalloendopeptidase activity"/>
    <property type="evidence" value="ECO:0007669"/>
    <property type="project" value="InterPro"/>
</dbReference>
<keyword evidence="3" id="KW-0732">Signal</keyword>
<gene>
    <name evidence="5" type="ORF">TCEB3V08_LOCUS10352</name>
</gene>
<dbReference type="PANTHER" id="PTHR10127:SF850">
    <property type="entry name" value="METALLOENDOPEPTIDASE"/>
    <property type="match status" value="1"/>
</dbReference>
<proteinExistence type="predicted"/>
<evidence type="ECO:0000256" key="2">
    <source>
        <dbReference type="PROSITE-ProRule" id="PRU01211"/>
    </source>
</evidence>
<dbReference type="AlphaFoldDB" id="A0A7R9DAC9"/>
<dbReference type="Gene3D" id="3.40.390.10">
    <property type="entry name" value="Collagenase (Catalytic Domain)"/>
    <property type="match status" value="1"/>
</dbReference>
<organism evidence="5">
    <name type="scientific">Timema cristinae</name>
    <name type="common">Walking stick</name>
    <dbReference type="NCBI Taxonomy" id="61476"/>
    <lineage>
        <taxon>Eukaryota</taxon>
        <taxon>Metazoa</taxon>
        <taxon>Ecdysozoa</taxon>
        <taxon>Arthropoda</taxon>
        <taxon>Hexapoda</taxon>
        <taxon>Insecta</taxon>
        <taxon>Pterygota</taxon>
        <taxon>Neoptera</taxon>
        <taxon>Polyneoptera</taxon>
        <taxon>Phasmatodea</taxon>
        <taxon>Timematodea</taxon>
        <taxon>Timematoidea</taxon>
        <taxon>Timematidae</taxon>
        <taxon>Timema</taxon>
    </lineage>
</organism>
<name>A0A7R9DAC9_TIMCR</name>
<feature type="chain" id="PRO_5030705971" description="Peptidase M12A domain-containing protein" evidence="3">
    <location>
        <begin position="22"/>
        <end position="206"/>
    </location>
</feature>
<evidence type="ECO:0000256" key="3">
    <source>
        <dbReference type="SAM" id="SignalP"/>
    </source>
</evidence>
<reference evidence="5" key="1">
    <citation type="submission" date="2020-11" db="EMBL/GenBank/DDBJ databases">
        <authorList>
            <person name="Tran Van P."/>
        </authorList>
    </citation>
    <scope>NUCLEOTIDE SEQUENCE</scope>
</reference>
<dbReference type="PROSITE" id="PS51864">
    <property type="entry name" value="ASTACIN"/>
    <property type="match status" value="1"/>
</dbReference>
<feature type="signal peptide" evidence="3">
    <location>
        <begin position="1"/>
        <end position="21"/>
    </location>
</feature>
<dbReference type="InterPro" id="IPR001506">
    <property type="entry name" value="Peptidase_M12A"/>
</dbReference>
<dbReference type="Pfam" id="PF01400">
    <property type="entry name" value="Astacin"/>
    <property type="match status" value="1"/>
</dbReference>
<dbReference type="InterPro" id="IPR024079">
    <property type="entry name" value="MetalloPept_cat_dom_sf"/>
</dbReference>
<evidence type="ECO:0000256" key="1">
    <source>
        <dbReference type="ARBA" id="ARBA00001947"/>
    </source>
</evidence>
<dbReference type="SUPFAM" id="SSF55486">
    <property type="entry name" value="Metalloproteases ('zincins'), catalytic domain"/>
    <property type="match status" value="1"/>
</dbReference>
<dbReference type="EMBL" id="OC321496">
    <property type="protein sequence ID" value="CAD7410161.1"/>
    <property type="molecule type" value="Genomic_DNA"/>
</dbReference>
<dbReference type="GO" id="GO:0006508">
    <property type="term" value="P:proteolysis"/>
    <property type="evidence" value="ECO:0007669"/>
    <property type="project" value="InterPro"/>
</dbReference>
<comment type="cofactor">
    <cofactor evidence="1">
        <name>Zn(2+)</name>
        <dbReference type="ChEBI" id="CHEBI:29105"/>
    </cofactor>
</comment>
<protein>
    <recommendedName>
        <fullName evidence="4">Peptidase M12A domain-containing protein</fullName>
    </recommendedName>
</protein>
<evidence type="ECO:0000313" key="5">
    <source>
        <dbReference type="EMBL" id="CAD7410161.1"/>
    </source>
</evidence>
<dbReference type="PANTHER" id="PTHR10127">
    <property type="entry name" value="DISCOIDIN, CUB, EGF, LAMININ , AND ZINC METALLOPROTEASE DOMAIN CONTAINING"/>
    <property type="match status" value="1"/>
</dbReference>
<evidence type="ECO:0000259" key="4">
    <source>
        <dbReference type="PROSITE" id="PS51864"/>
    </source>
</evidence>